<protein>
    <recommendedName>
        <fullName evidence="2">Pili assembly chaperone N-terminal domain-containing protein</fullName>
    </recommendedName>
</protein>
<dbReference type="Pfam" id="PF00345">
    <property type="entry name" value="PapD_N"/>
    <property type="match status" value="1"/>
</dbReference>
<dbReference type="EMBL" id="NIOF01000008">
    <property type="protein sequence ID" value="OWQ87723.1"/>
    <property type="molecule type" value="Genomic_DNA"/>
</dbReference>
<dbReference type="SUPFAM" id="SSF49354">
    <property type="entry name" value="PapD-like"/>
    <property type="match status" value="1"/>
</dbReference>
<accession>A0A246J542</accession>
<comment type="caution">
    <text evidence="3">The sequence shown here is derived from an EMBL/GenBank/DDBJ whole genome shotgun (WGS) entry which is preliminary data.</text>
</comment>
<gene>
    <name evidence="3" type="ORF">CDN99_17685</name>
</gene>
<dbReference type="PANTHER" id="PTHR30251:SF4">
    <property type="entry name" value="SLR1668 PROTEIN"/>
    <property type="match status" value="1"/>
</dbReference>
<name>A0A246J542_9BURK</name>
<keyword evidence="4" id="KW-1185">Reference proteome</keyword>
<dbReference type="AlphaFoldDB" id="A0A246J542"/>
<keyword evidence="1" id="KW-0732">Signal</keyword>
<dbReference type="GO" id="GO:0071555">
    <property type="term" value="P:cell wall organization"/>
    <property type="evidence" value="ECO:0007669"/>
    <property type="project" value="InterPro"/>
</dbReference>
<sequence>MPMTSIQRLLAAVLAIAGGLLAPPAGAADVSIMPVNVRLDRANDRATVQVQNNGNEAVTMQAEGILWTRQNGQDVDGPTTDLLVNPPIFTLQPGQLQVLRVGLRRVPDLQQEATYRMVLREVPVPRASDNTQVTGAVRVLVALRVPVFVAPTTVRRAESWSVQRAASGETVATVTNAGNVHVKVSELRVTGANGEVKSTAVQGAQSVVFPGEQRSYRVQTPAGQPGTVQVMTDQGLQNVASGAAGK</sequence>
<dbReference type="InterPro" id="IPR013783">
    <property type="entry name" value="Ig-like_fold"/>
</dbReference>
<reference evidence="3 4" key="1">
    <citation type="journal article" date="2008" name="Int. J. Syst. Evol. Microbiol.">
        <title>Description of Roseateles aquatilis sp. nov. and Roseateles terrae sp. nov., in the class Betaproteobacteria, and emended description of the genus Roseateles.</title>
        <authorList>
            <person name="Gomila M."/>
            <person name="Bowien B."/>
            <person name="Falsen E."/>
            <person name="Moore E.R."/>
            <person name="Lalucat J."/>
        </authorList>
    </citation>
    <scope>NUCLEOTIDE SEQUENCE [LARGE SCALE GENOMIC DNA]</scope>
    <source>
        <strain evidence="3 4">CCUG 48205</strain>
    </source>
</reference>
<organism evidence="3 4">
    <name type="scientific">Roseateles aquatilis</name>
    <dbReference type="NCBI Taxonomy" id="431061"/>
    <lineage>
        <taxon>Bacteria</taxon>
        <taxon>Pseudomonadati</taxon>
        <taxon>Pseudomonadota</taxon>
        <taxon>Betaproteobacteria</taxon>
        <taxon>Burkholderiales</taxon>
        <taxon>Sphaerotilaceae</taxon>
        <taxon>Roseateles</taxon>
    </lineage>
</organism>
<dbReference type="Proteomes" id="UP000197468">
    <property type="component" value="Unassembled WGS sequence"/>
</dbReference>
<dbReference type="InterPro" id="IPR016147">
    <property type="entry name" value="Pili_assmbl_chaperone_N"/>
</dbReference>
<dbReference type="PANTHER" id="PTHR30251">
    <property type="entry name" value="PILUS ASSEMBLY CHAPERONE"/>
    <property type="match status" value="1"/>
</dbReference>
<dbReference type="InterPro" id="IPR050643">
    <property type="entry name" value="Periplasmic_pilus_chap"/>
</dbReference>
<evidence type="ECO:0000313" key="3">
    <source>
        <dbReference type="EMBL" id="OWQ87723.1"/>
    </source>
</evidence>
<feature type="signal peptide" evidence="1">
    <location>
        <begin position="1"/>
        <end position="27"/>
    </location>
</feature>
<proteinExistence type="predicted"/>
<evidence type="ECO:0000259" key="2">
    <source>
        <dbReference type="Pfam" id="PF00345"/>
    </source>
</evidence>
<feature type="chain" id="PRO_5012670465" description="Pili assembly chaperone N-terminal domain-containing protein" evidence="1">
    <location>
        <begin position="28"/>
        <end position="246"/>
    </location>
</feature>
<feature type="domain" description="Pili assembly chaperone N-terminal" evidence="2">
    <location>
        <begin position="30"/>
        <end position="154"/>
    </location>
</feature>
<evidence type="ECO:0000313" key="4">
    <source>
        <dbReference type="Proteomes" id="UP000197468"/>
    </source>
</evidence>
<evidence type="ECO:0000256" key="1">
    <source>
        <dbReference type="SAM" id="SignalP"/>
    </source>
</evidence>
<dbReference type="InterPro" id="IPR008962">
    <property type="entry name" value="PapD-like_sf"/>
</dbReference>
<dbReference type="Gene3D" id="2.60.40.10">
    <property type="entry name" value="Immunoglobulins"/>
    <property type="match status" value="1"/>
</dbReference>
<dbReference type="GO" id="GO:0030288">
    <property type="term" value="C:outer membrane-bounded periplasmic space"/>
    <property type="evidence" value="ECO:0007669"/>
    <property type="project" value="InterPro"/>
</dbReference>